<keyword evidence="6" id="KW-0408">Iron</keyword>
<evidence type="ECO:0000313" key="11">
    <source>
        <dbReference type="Proteomes" id="UP001629113"/>
    </source>
</evidence>
<feature type="domain" description="Heme haloperoxidase family profile" evidence="9">
    <location>
        <begin position="67"/>
        <end position="322"/>
    </location>
</feature>
<dbReference type="Gene3D" id="1.10.489.10">
    <property type="entry name" value="Chloroperoxidase-like"/>
    <property type="match status" value="1"/>
</dbReference>
<evidence type="ECO:0000256" key="1">
    <source>
        <dbReference type="ARBA" id="ARBA00001970"/>
    </source>
</evidence>
<comment type="cofactor">
    <cofactor evidence="1">
        <name>heme b</name>
        <dbReference type="ChEBI" id="CHEBI:60344"/>
    </cofactor>
</comment>
<dbReference type="Proteomes" id="UP001629113">
    <property type="component" value="Unassembled WGS sequence"/>
</dbReference>
<evidence type="ECO:0000259" key="9">
    <source>
        <dbReference type="PROSITE" id="PS51405"/>
    </source>
</evidence>
<evidence type="ECO:0000256" key="8">
    <source>
        <dbReference type="SAM" id="SignalP"/>
    </source>
</evidence>
<reference evidence="10 11" key="1">
    <citation type="submission" date="2024-06" db="EMBL/GenBank/DDBJ databases">
        <title>Complete genome of Phlyctema vagabunda strain 19-DSS-EL-015.</title>
        <authorList>
            <person name="Fiorenzani C."/>
        </authorList>
    </citation>
    <scope>NUCLEOTIDE SEQUENCE [LARGE SCALE GENOMIC DNA]</scope>
    <source>
        <strain evidence="10 11">19-DSS-EL-015</strain>
    </source>
</reference>
<evidence type="ECO:0000313" key="10">
    <source>
        <dbReference type="EMBL" id="KAL3419121.1"/>
    </source>
</evidence>
<evidence type="ECO:0000256" key="4">
    <source>
        <dbReference type="ARBA" id="ARBA00022723"/>
    </source>
</evidence>
<gene>
    <name evidence="10" type="ORF">PVAG01_09343</name>
</gene>
<dbReference type="Pfam" id="PF01328">
    <property type="entry name" value="Peroxidase_2"/>
    <property type="match status" value="1"/>
</dbReference>
<dbReference type="PANTHER" id="PTHR33577:SF1">
    <property type="entry name" value="HEME HALOPEROXIDASE FAMILY PROFILE DOMAIN-CONTAINING PROTEIN"/>
    <property type="match status" value="1"/>
</dbReference>
<keyword evidence="5" id="KW-0560">Oxidoreductase</keyword>
<dbReference type="SUPFAM" id="SSF47571">
    <property type="entry name" value="Cloroperoxidase"/>
    <property type="match status" value="1"/>
</dbReference>
<dbReference type="InterPro" id="IPR000028">
    <property type="entry name" value="Chloroperoxidase"/>
</dbReference>
<keyword evidence="4" id="KW-0479">Metal-binding</keyword>
<comment type="caution">
    <text evidence="10">The sequence shown here is derived from an EMBL/GenBank/DDBJ whole genome shotgun (WGS) entry which is preliminary data.</text>
</comment>
<name>A0ABR4P7R8_9HELO</name>
<comment type="similarity">
    <text evidence="7">Belongs to the chloroperoxidase family.</text>
</comment>
<feature type="signal peptide" evidence="8">
    <location>
        <begin position="1"/>
        <end position="20"/>
    </location>
</feature>
<evidence type="ECO:0000256" key="6">
    <source>
        <dbReference type="ARBA" id="ARBA00023004"/>
    </source>
</evidence>
<evidence type="ECO:0000256" key="3">
    <source>
        <dbReference type="ARBA" id="ARBA00022617"/>
    </source>
</evidence>
<dbReference type="PROSITE" id="PS51405">
    <property type="entry name" value="HEME_HALOPEROXIDASE"/>
    <property type="match status" value="1"/>
</dbReference>
<keyword evidence="2" id="KW-0575">Peroxidase</keyword>
<feature type="chain" id="PRO_5047050087" evidence="8">
    <location>
        <begin position="21"/>
        <end position="454"/>
    </location>
</feature>
<proteinExistence type="inferred from homology"/>
<accession>A0ABR4P7R8</accession>
<keyword evidence="8" id="KW-0732">Signal</keyword>
<protein>
    <submittedName>
        <fullName evidence="10">Oxidase</fullName>
    </submittedName>
</protein>
<dbReference type="EMBL" id="JBFCZG010000008">
    <property type="protein sequence ID" value="KAL3419121.1"/>
    <property type="molecule type" value="Genomic_DNA"/>
</dbReference>
<evidence type="ECO:0000256" key="2">
    <source>
        <dbReference type="ARBA" id="ARBA00022559"/>
    </source>
</evidence>
<keyword evidence="3" id="KW-0349">Heme</keyword>
<dbReference type="InterPro" id="IPR036851">
    <property type="entry name" value="Chloroperoxidase-like_sf"/>
</dbReference>
<organism evidence="10 11">
    <name type="scientific">Phlyctema vagabunda</name>
    <dbReference type="NCBI Taxonomy" id="108571"/>
    <lineage>
        <taxon>Eukaryota</taxon>
        <taxon>Fungi</taxon>
        <taxon>Dikarya</taxon>
        <taxon>Ascomycota</taxon>
        <taxon>Pezizomycotina</taxon>
        <taxon>Leotiomycetes</taxon>
        <taxon>Helotiales</taxon>
        <taxon>Dermateaceae</taxon>
        <taxon>Phlyctema</taxon>
    </lineage>
</organism>
<keyword evidence="11" id="KW-1185">Reference proteome</keyword>
<sequence>MMPSKYLAVATLLNGLCVLAFPDIAERLAAQERQLPQILPFPEYPGLPTHALYNKFDAASQRVSTSGNHAWRAPGPNDKRGPCPGLNAAANHGYLPRSGIADFASVNTGLFEAFGLDRTATLLLQTTTTLFDGDPLSGRWSIGGYSPDTATLGLLQDSLLGKESGICNYGHLKSEGDASITRGDFLAPEMNSNCASYPKFFQELLDLATLRNDGNINAPVLAEHQHNRKLYSIANNPNYFAPAFAGVAFTPAAHQFVFALMANHSAEHPRGLLTPTTLMDFFSYTRESSSGALQYTYGHERIPENWYKRASDDAWTLVDIVTAVAQQCAAFPNTCQVGGNVDGVDSFAGVDLGDVSGGLVNALDLADPAKLGCFIAQNLQAEVPTSLRNVFSGALLQRVLALVPGMLGDALAPLLSLGQCSDLPPGKGVNDYGTGYPGAVIESDGPRRNDMRKV</sequence>
<evidence type="ECO:0000256" key="7">
    <source>
        <dbReference type="ARBA" id="ARBA00025795"/>
    </source>
</evidence>
<dbReference type="PANTHER" id="PTHR33577">
    <property type="entry name" value="STERIGMATOCYSTIN BIOSYNTHESIS PEROXIDASE STCC-RELATED"/>
    <property type="match status" value="1"/>
</dbReference>
<evidence type="ECO:0000256" key="5">
    <source>
        <dbReference type="ARBA" id="ARBA00023002"/>
    </source>
</evidence>